<dbReference type="EMBL" id="JAAGKH010000071">
    <property type="protein sequence ID" value="NDR89505.1"/>
    <property type="molecule type" value="Genomic_DNA"/>
</dbReference>
<dbReference type="KEGG" id="ftc:DA46_1414"/>
<gene>
    <name evidence="2" type="ORF">FWI86_06575</name>
    <name evidence="1" type="ORF">FWJ04_07880</name>
</gene>
<dbReference type="KEGG" id="ftv:CH67_1733"/>
<dbReference type="EMBL" id="JAAGJP010000043">
    <property type="protein sequence ID" value="NDS68695.1"/>
    <property type="molecule type" value="Genomic_DNA"/>
</dbReference>
<comment type="caution">
    <text evidence="2">The sequence shown here is derived from an EMBL/GenBank/DDBJ whole genome shotgun (WGS) entry which is preliminary data.</text>
</comment>
<proteinExistence type="predicted"/>
<protein>
    <recommendedName>
        <fullName evidence="3">Lipoprotein</fullName>
    </recommendedName>
</protein>
<dbReference type="OMA" id="PYGADFR"/>
<evidence type="ECO:0000313" key="2">
    <source>
        <dbReference type="EMBL" id="NDS68695.1"/>
    </source>
</evidence>
<dbReference type="PROSITE" id="PS51257">
    <property type="entry name" value="PROKAR_LIPOPROTEIN"/>
    <property type="match status" value="1"/>
</dbReference>
<dbReference type="RefSeq" id="WP_011648730.1">
    <property type="nucleotide sequence ID" value="NZ_CP009693.1"/>
</dbReference>
<sequence>MLKKIIILSNITIILTGCADSYEKNLWNNYHRKTSISSELHSKLVKVHNRDSLVYTYSPYQADFRNRL</sequence>
<dbReference type="HOGENOM" id="CLU_203136_0_0_6"/>
<dbReference type="AlphaFoldDB" id="A0A0B3VYA4"/>
<reference evidence="2" key="1">
    <citation type="submission" date="2019-08" db="EMBL/GenBank/DDBJ databases">
        <authorList>
            <person name="Busch A."/>
        </authorList>
    </citation>
    <scope>NUCLEOTIDE SEQUENCE</scope>
    <source>
        <strain evidence="2">15T0085</strain>
        <strain evidence="1">17T1429</strain>
    </source>
</reference>
<organism evidence="2">
    <name type="scientific">Francisella tularensis subsp. holarctica</name>
    <dbReference type="NCBI Taxonomy" id="119857"/>
    <lineage>
        <taxon>Bacteria</taxon>
        <taxon>Pseudomonadati</taxon>
        <taxon>Pseudomonadota</taxon>
        <taxon>Gammaproteobacteria</taxon>
        <taxon>Thiotrichales</taxon>
        <taxon>Francisellaceae</taxon>
        <taxon>Francisella</taxon>
    </lineage>
</organism>
<dbReference type="KEGG" id="ftz:CH68_1464"/>
<evidence type="ECO:0008006" key="3">
    <source>
        <dbReference type="Google" id="ProtNLM"/>
    </source>
</evidence>
<accession>A0A0B3VYA4</accession>
<evidence type="ECO:0000313" key="1">
    <source>
        <dbReference type="EMBL" id="NDR89505.1"/>
    </source>
</evidence>
<reference evidence="2" key="2">
    <citation type="submission" date="2020-02" db="EMBL/GenBank/DDBJ databases">
        <title>Using affinity propagation clustering for identifying bacterial clades and subclades with whole-genome sequences of Francisella tularensis.</title>
        <authorList>
            <person name="Homeier-Bachmann T."/>
            <person name="Abdel-Glil M.Y."/>
            <person name="Hackbart A."/>
            <person name="Hotzel H."/>
            <person name="Tomaso H."/>
        </authorList>
    </citation>
    <scope>NUCLEOTIDE SEQUENCE</scope>
    <source>
        <strain evidence="2">15T0085</strain>
        <strain evidence="1">17T1429</strain>
    </source>
</reference>
<name>A0A0B3VYA4_FRATU</name>